<dbReference type="Gene3D" id="1.20.1250.20">
    <property type="entry name" value="MFS general substrate transporter like domains"/>
    <property type="match status" value="2"/>
</dbReference>
<sequence length="432" mass="47451">MSIETEQATATRSAPKFKSLRWWMLALFLLGITINYITRNSLGILAPELKVSLNMSTEQYSWVVAAFQLAYTLFQPFCGWLIDVIGLKTGFMICAIIWALVCMLHAGAGSWVQLALLRFFMGGAEAAATPANARAIADWFPKKERPVAAGWAGVGFSIGAMLAPPIIVVTHLTLGWQGAFLFSGALGLVWVVLWWRFYHAPQQHPNLSQQELDLIREDNEPDLPKLPFFTSLGRLCRDKKFYGIAIPAFLAEPAWAVFSFWVPLYLATERGMDLKQIALFAWLPFLAADIGSVASGYLTSLYRKWFGFRRINSVIASSVTGAFLMLSLTLVAVTKDPFLAIALISVGGFGHQVISCMLSALVVESFDKNQMATVNGMRGSCAWIASFLFSLLIGAVSDTVGFGPLFVAMGFFDLIGALFLIALLAERGAKKR</sequence>
<name>A0A1W6B6R5_9GAMM</name>
<dbReference type="PANTHER" id="PTHR11662">
    <property type="entry name" value="SOLUTE CARRIER FAMILY 17"/>
    <property type="match status" value="1"/>
</dbReference>
<evidence type="ECO:0000256" key="2">
    <source>
        <dbReference type="ARBA" id="ARBA00022692"/>
    </source>
</evidence>
<evidence type="ECO:0000259" key="7">
    <source>
        <dbReference type="PROSITE" id="PS50850"/>
    </source>
</evidence>
<organism evidence="8 9">
    <name type="scientific">Pantoea alhagi</name>
    <dbReference type="NCBI Taxonomy" id="1891675"/>
    <lineage>
        <taxon>Bacteria</taxon>
        <taxon>Pseudomonadati</taxon>
        <taxon>Pseudomonadota</taxon>
        <taxon>Gammaproteobacteria</taxon>
        <taxon>Enterobacterales</taxon>
        <taxon>Erwiniaceae</taxon>
        <taxon>Pantoea</taxon>
    </lineage>
</organism>
<evidence type="ECO:0000256" key="3">
    <source>
        <dbReference type="ARBA" id="ARBA00022989"/>
    </source>
</evidence>
<feature type="transmembrane region" description="Helical" evidence="6">
    <location>
        <begin position="20"/>
        <end position="39"/>
    </location>
</feature>
<dbReference type="InterPro" id="IPR020846">
    <property type="entry name" value="MFS_dom"/>
</dbReference>
<dbReference type="Pfam" id="PF07690">
    <property type="entry name" value="MFS_1"/>
    <property type="match status" value="1"/>
</dbReference>
<dbReference type="GO" id="GO:0015134">
    <property type="term" value="F:hexuronate transmembrane transporter activity"/>
    <property type="evidence" value="ECO:0007669"/>
    <property type="project" value="TreeGrafter"/>
</dbReference>
<feature type="transmembrane region" description="Helical" evidence="6">
    <location>
        <begin position="277"/>
        <end position="299"/>
    </location>
</feature>
<dbReference type="AlphaFoldDB" id="A0A1W6B6R5"/>
<dbReference type="GO" id="GO:0016020">
    <property type="term" value="C:membrane"/>
    <property type="evidence" value="ECO:0007669"/>
    <property type="project" value="UniProtKB-SubCell"/>
</dbReference>
<comment type="subcellular location">
    <subcellularLocation>
        <location evidence="1">Membrane</location>
        <topology evidence="1">Multi-pass membrane protein</topology>
    </subcellularLocation>
</comment>
<dbReference type="CDD" id="cd17319">
    <property type="entry name" value="MFS_ExuT_GudP_like"/>
    <property type="match status" value="1"/>
</dbReference>
<dbReference type="EMBL" id="CP019706">
    <property type="protein sequence ID" value="ARJ42775.1"/>
    <property type="molecule type" value="Genomic_DNA"/>
</dbReference>
<dbReference type="Proteomes" id="UP000192900">
    <property type="component" value="Chromosome"/>
</dbReference>
<feature type="transmembrane region" description="Helical" evidence="6">
    <location>
        <begin position="174"/>
        <end position="195"/>
    </location>
</feature>
<feature type="transmembrane region" description="Helical" evidence="6">
    <location>
        <begin position="59"/>
        <end position="82"/>
    </location>
</feature>
<feature type="transmembrane region" description="Helical" evidence="6">
    <location>
        <begin position="148"/>
        <end position="168"/>
    </location>
</feature>
<evidence type="ECO:0000256" key="4">
    <source>
        <dbReference type="ARBA" id="ARBA00023136"/>
    </source>
</evidence>
<dbReference type="InterPro" id="IPR036259">
    <property type="entry name" value="MFS_trans_sf"/>
</dbReference>
<evidence type="ECO:0000256" key="1">
    <source>
        <dbReference type="ARBA" id="ARBA00004141"/>
    </source>
</evidence>
<dbReference type="PROSITE" id="PS50850">
    <property type="entry name" value="MFS"/>
    <property type="match status" value="1"/>
</dbReference>
<dbReference type="InterPro" id="IPR050382">
    <property type="entry name" value="MFS_Na/Anion_cotransporter"/>
</dbReference>
<feature type="transmembrane region" description="Helical" evidence="6">
    <location>
        <begin position="89"/>
        <end position="108"/>
    </location>
</feature>
<dbReference type="SUPFAM" id="SSF103473">
    <property type="entry name" value="MFS general substrate transporter"/>
    <property type="match status" value="1"/>
</dbReference>
<dbReference type="OrthoDB" id="9781156at2"/>
<feature type="transmembrane region" description="Helical" evidence="6">
    <location>
        <begin position="311"/>
        <end position="332"/>
    </location>
</feature>
<keyword evidence="4 6" id="KW-0472">Membrane</keyword>
<protein>
    <submittedName>
        <fullName evidence="8">MFS transporter</fullName>
    </submittedName>
</protein>
<dbReference type="InterPro" id="IPR011701">
    <property type="entry name" value="MFS"/>
</dbReference>
<keyword evidence="3 6" id="KW-1133">Transmembrane helix</keyword>
<accession>A0A1W6B6R5</accession>
<dbReference type="KEGG" id="palh:B1H58_12570"/>
<feature type="transmembrane region" description="Helical" evidence="6">
    <location>
        <begin position="338"/>
        <end position="363"/>
    </location>
</feature>
<evidence type="ECO:0000313" key="9">
    <source>
        <dbReference type="Proteomes" id="UP000192900"/>
    </source>
</evidence>
<comment type="similarity">
    <text evidence="5">Belongs to the major facilitator superfamily. Phthalate permease family.</text>
</comment>
<dbReference type="PANTHER" id="PTHR11662:SF285">
    <property type="entry name" value="HEXURONATE TRANSPORTER"/>
    <property type="match status" value="1"/>
</dbReference>
<keyword evidence="9" id="KW-1185">Reference proteome</keyword>
<gene>
    <name evidence="8" type="ORF">B1H58_12570</name>
</gene>
<proteinExistence type="inferred from homology"/>
<feature type="transmembrane region" description="Helical" evidence="6">
    <location>
        <begin position="375"/>
        <end position="396"/>
    </location>
</feature>
<reference evidence="8 9" key="1">
    <citation type="submission" date="2017-02" db="EMBL/GenBank/DDBJ databases">
        <title>Complete genome sequence of the drought resistance-promoting endophyte Pantoea alhagi LTYR-11Z.</title>
        <authorList>
            <person name="Zhang L."/>
        </authorList>
    </citation>
    <scope>NUCLEOTIDE SEQUENCE [LARGE SCALE GENOMIC DNA]</scope>
    <source>
        <strain evidence="8 9">LTYR-11Z</strain>
    </source>
</reference>
<feature type="transmembrane region" description="Helical" evidence="6">
    <location>
        <begin position="241"/>
        <end position="265"/>
    </location>
</feature>
<evidence type="ECO:0000256" key="6">
    <source>
        <dbReference type="SAM" id="Phobius"/>
    </source>
</evidence>
<evidence type="ECO:0000256" key="5">
    <source>
        <dbReference type="ARBA" id="ARBA00038514"/>
    </source>
</evidence>
<feature type="domain" description="Major facilitator superfamily (MFS) profile" evidence="7">
    <location>
        <begin position="19"/>
        <end position="428"/>
    </location>
</feature>
<keyword evidence="2 6" id="KW-0812">Transmembrane</keyword>
<evidence type="ECO:0000313" key="8">
    <source>
        <dbReference type="EMBL" id="ARJ42775.1"/>
    </source>
</evidence>
<feature type="transmembrane region" description="Helical" evidence="6">
    <location>
        <begin position="402"/>
        <end position="425"/>
    </location>
</feature>
<dbReference type="STRING" id="1891675.B1H58_12570"/>